<accession>A0A1I4DVK6</accession>
<protein>
    <submittedName>
        <fullName evidence="1">Uncharacterized protein</fullName>
    </submittedName>
</protein>
<dbReference type="OrthoDB" id="8101336at2"/>
<evidence type="ECO:0000313" key="1">
    <source>
        <dbReference type="EMBL" id="SFK97708.1"/>
    </source>
</evidence>
<gene>
    <name evidence="1" type="ORF">SAMN04488498_12063</name>
</gene>
<dbReference type="RefSeq" id="WP_149762792.1">
    <property type="nucleotide sequence ID" value="NZ_BSPE01000046.1"/>
</dbReference>
<keyword evidence="2" id="KW-1185">Reference proteome</keyword>
<name>A0A1I4DVK6_9HYPH</name>
<organism evidence="1 2">
    <name type="scientific">Neomesorhizobium albiziae</name>
    <dbReference type="NCBI Taxonomy" id="335020"/>
    <lineage>
        <taxon>Bacteria</taxon>
        <taxon>Pseudomonadati</taxon>
        <taxon>Pseudomonadota</taxon>
        <taxon>Alphaproteobacteria</taxon>
        <taxon>Hyphomicrobiales</taxon>
        <taxon>Phyllobacteriaceae</taxon>
        <taxon>Neomesorhizobium</taxon>
    </lineage>
</organism>
<sequence>MRRFLIAAVVAVCGIAPALAGEVLVRKIHFERPSYDRTLEKAVMRIVARRIGDIRGPLATDMGPLLVALHTERVRAASEANPMTAPLRLAAITY</sequence>
<reference evidence="1 2" key="1">
    <citation type="submission" date="2016-10" db="EMBL/GenBank/DDBJ databases">
        <authorList>
            <person name="Varghese N."/>
            <person name="Submissions S."/>
        </authorList>
    </citation>
    <scope>NUCLEOTIDE SEQUENCE [LARGE SCALE GENOMIC DNA]</scope>
    <source>
        <strain evidence="1 2">DSM 21822</strain>
    </source>
</reference>
<evidence type="ECO:0000313" key="2">
    <source>
        <dbReference type="Proteomes" id="UP000323300"/>
    </source>
</evidence>
<dbReference type="EMBL" id="FOSL01000020">
    <property type="protein sequence ID" value="SFK97708.1"/>
    <property type="molecule type" value="Genomic_DNA"/>
</dbReference>
<dbReference type="Proteomes" id="UP000323300">
    <property type="component" value="Unassembled WGS sequence"/>
</dbReference>
<proteinExistence type="predicted"/>
<dbReference type="AlphaFoldDB" id="A0A1I4DVK6"/>